<sequence>MTDANAPAMDLGALRAAIAENDGRPEGPARNARAEALVVAAEGLGVPLAVIEALGHQLQVYCYSSEKDKMFVPFARLLRMWDEGPQDFDEYETHSLHWAFKWMSAGMLDQPHIPLASIEKWLAEMEHRYRVAGFSERAVRSSEHSVALHIGDLERAERAHRAWRAADRDRMSDCHACELHDQAWFEAHRRHDEQALELWRPVLEGEYTCAHEPHASLASSLLPLVRVGRLDEARAHHLRGLRLVREMESMRGAYAQHVEFCALTGNEARALELLADRPAYFTDDGQPRSRMNYLAVAALLTERLIELGLGERPVPGPAGRSWTARELAVHARGEAVAIGGRFDERNGSGHVGAELRARMAQRPLVERLPLGVRAPRLPKVSTRQAVRALVDEPSDGGLDALLAEARRLTEARHPGAGAAWAAALGAADAAGVPLTVRDRAEIADHEAMAGADAALFERAAGLYEEAGDPDEAVEARARGAYVRAMRDGATGAGALSALTEATGRAVARYEESGEGARHAASMLLYHARVLMLALYEAPAEQPERTGPGGPTEAVGPEAVGPEAVGPEAGDSTGNEVSRTAEAAVLRLLALTERHPDDPRLVSRRAAAHAMLAELAAFGGDTEGSMAGFTRAWQGYVAAGTPWFAAEPASRLATLARHLEDLDTATRAARAALEHGGAFLSPSHHAQLHSQLADGLARQGEVVEASAHALEAAHWADEADEGPVMGAWARHQLGGLLIQRERYAEAAEVLEAALPDLTQEAHGDGTLVQTRWWLGDCLRELGNHRGAAEHWLVAADLARAWPEQRDHAMLAHMAAESLGHAGLPAEADQAYERAGELWRELGNPYGFVRSLRARAWLMVDEDAGHLAEAGAAEARELMEAAVLECVAALSAADRATAAQGDGDDEGAGAGARERLVSELAQTRRQFAELLLRGHGGGTDEDPAVRAVFEEALGHMDLAVDAYTSLGPAARDGAMSATVAAGWLLGRLGRRAEAEGRARSVLASSEGSSDDGAVGRAAAAVAAEELLAHLAQGGPQGAGRR</sequence>
<reference evidence="2 3" key="1">
    <citation type="submission" date="2015-06" db="EMBL/GenBank/DDBJ databases">
        <title>Cloning and characterization of the uncialamcin biosynthetic gene cluster.</title>
        <authorList>
            <person name="Yan X."/>
            <person name="Huang T."/>
            <person name="Ge H."/>
            <person name="Shen B."/>
        </authorList>
    </citation>
    <scope>NUCLEOTIDE SEQUENCE [LARGE SCALE GENOMIC DNA]</scope>
    <source>
        <strain evidence="2 3">DCA2648</strain>
    </source>
</reference>
<dbReference type="Proteomes" id="UP000186455">
    <property type="component" value="Unassembled WGS sequence"/>
</dbReference>
<name>A0A1Q4V1K8_9ACTN</name>
<keyword evidence="3" id="KW-1185">Reference proteome</keyword>
<evidence type="ECO:0000313" key="3">
    <source>
        <dbReference type="Proteomes" id="UP000186455"/>
    </source>
</evidence>
<comment type="caution">
    <text evidence="2">The sequence shown here is derived from an EMBL/GenBank/DDBJ whole genome shotgun (WGS) entry which is preliminary data.</text>
</comment>
<dbReference type="Gene3D" id="1.25.40.10">
    <property type="entry name" value="Tetratricopeptide repeat domain"/>
    <property type="match status" value="1"/>
</dbReference>
<feature type="region of interest" description="Disordered" evidence="1">
    <location>
        <begin position="540"/>
        <end position="576"/>
    </location>
</feature>
<proteinExistence type="predicted"/>
<dbReference type="STRING" id="1048205.AB852_29160"/>
<gene>
    <name evidence="2" type="ORF">AB852_29160</name>
</gene>
<dbReference type="SUPFAM" id="SSF48452">
    <property type="entry name" value="TPR-like"/>
    <property type="match status" value="1"/>
</dbReference>
<evidence type="ECO:0000313" key="2">
    <source>
        <dbReference type="EMBL" id="OKH91610.1"/>
    </source>
</evidence>
<dbReference type="EMBL" id="LFBV01000009">
    <property type="protein sequence ID" value="OKH91610.1"/>
    <property type="molecule type" value="Genomic_DNA"/>
</dbReference>
<dbReference type="InterPro" id="IPR011990">
    <property type="entry name" value="TPR-like_helical_dom_sf"/>
</dbReference>
<accession>A0A1Q4V1K8</accession>
<organism evidence="2 3">
    <name type="scientific">Streptomyces uncialis</name>
    <dbReference type="NCBI Taxonomy" id="1048205"/>
    <lineage>
        <taxon>Bacteria</taxon>
        <taxon>Bacillati</taxon>
        <taxon>Actinomycetota</taxon>
        <taxon>Actinomycetes</taxon>
        <taxon>Kitasatosporales</taxon>
        <taxon>Streptomycetaceae</taxon>
        <taxon>Streptomyces</taxon>
    </lineage>
</organism>
<dbReference type="RefSeq" id="WP_245876967.1">
    <property type="nucleotide sequence ID" value="NZ_LFBV01000009.1"/>
</dbReference>
<evidence type="ECO:0000256" key="1">
    <source>
        <dbReference type="SAM" id="MobiDB-lite"/>
    </source>
</evidence>
<dbReference type="AlphaFoldDB" id="A0A1Q4V1K8"/>
<protein>
    <submittedName>
        <fullName evidence="2">Tetratricopeptide repeat protein</fullName>
    </submittedName>
</protein>